<keyword evidence="4" id="KW-1185">Reference proteome</keyword>
<feature type="compositionally biased region" description="Polar residues" evidence="1">
    <location>
        <begin position="160"/>
        <end position="173"/>
    </location>
</feature>
<dbReference type="RefSeq" id="WP_093327322.1">
    <property type="nucleotide sequence ID" value="NZ_FOAF01000005.1"/>
</dbReference>
<feature type="transmembrane region" description="Helical" evidence="2">
    <location>
        <begin position="12"/>
        <end position="34"/>
    </location>
</feature>
<dbReference type="AlphaFoldDB" id="A0A1H7U7Y6"/>
<evidence type="ECO:0000256" key="1">
    <source>
        <dbReference type="SAM" id="MobiDB-lite"/>
    </source>
</evidence>
<reference evidence="4" key="1">
    <citation type="submission" date="2016-10" db="EMBL/GenBank/DDBJ databases">
        <authorList>
            <person name="Varghese N."/>
            <person name="Submissions S."/>
        </authorList>
    </citation>
    <scope>NUCLEOTIDE SEQUENCE [LARGE SCALE GENOMIC DNA]</scope>
    <source>
        <strain evidence="4">DSM 18733</strain>
    </source>
</reference>
<dbReference type="Proteomes" id="UP000199421">
    <property type="component" value="Unassembled WGS sequence"/>
</dbReference>
<dbReference type="OrthoDB" id="676306at2"/>
<keyword evidence="2" id="KW-1133">Transmembrane helix</keyword>
<name>A0A1H7U7Y6_OLID1</name>
<dbReference type="STRING" id="407022.SAMN05661044_03770"/>
<evidence type="ECO:0000313" key="4">
    <source>
        <dbReference type="Proteomes" id="UP000199421"/>
    </source>
</evidence>
<organism evidence="3 4">
    <name type="scientific">Olivibacter domesticus</name>
    <name type="common">Pseudosphingobacterium domesticum</name>
    <dbReference type="NCBI Taxonomy" id="407022"/>
    <lineage>
        <taxon>Bacteria</taxon>
        <taxon>Pseudomonadati</taxon>
        <taxon>Bacteroidota</taxon>
        <taxon>Sphingobacteriia</taxon>
        <taxon>Sphingobacteriales</taxon>
        <taxon>Sphingobacteriaceae</taxon>
        <taxon>Olivibacter</taxon>
    </lineage>
</organism>
<feature type="region of interest" description="Disordered" evidence="1">
    <location>
        <begin position="63"/>
        <end position="176"/>
    </location>
</feature>
<dbReference type="EMBL" id="FOAF01000005">
    <property type="protein sequence ID" value="SEL92929.1"/>
    <property type="molecule type" value="Genomic_DNA"/>
</dbReference>
<keyword evidence="2" id="KW-0472">Membrane</keyword>
<sequence>MNHQHKQENNYPKAFAISGGVFAALLLMSFFWMLSQPVTEFGMGGLIVNYGTTDEGMGDDYMSLDEPSMDPNANKTRPDKVIPNEEPTPVVSQQTSDKTVVTQDVEDAPEVVTKEKVKPSSNTPTVTPEKKESKPTVNPNALYTGKKNKGAGIGDGTGTKPGNQGSELGNNMAANYGEGGSGNGLVGLPNRTFAVRPQIEDKGQLSGRVAVEITVDKNGVVTRARAGAKGTTLSDATLWEKCEAAVRNARLNATDGGPDLQSGIVVFNFKVK</sequence>
<gene>
    <name evidence="3" type="ORF">SAMN05661044_03770</name>
</gene>
<proteinExistence type="predicted"/>
<accession>A0A1H7U7Y6</accession>
<feature type="compositionally biased region" description="Polar residues" evidence="1">
    <location>
        <begin position="90"/>
        <end position="102"/>
    </location>
</feature>
<protein>
    <submittedName>
        <fullName evidence="3">Protein TonB, links inner and outer membranes</fullName>
    </submittedName>
</protein>
<keyword evidence="2" id="KW-0812">Transmembrane</keyword>
<evidence type="ECO:0000256" key="2">
    <source>
        <dbReference type="SAM" id="Phobius"/>
    </source>
</evidence>
<evidence type="ECO:0000313" key="3">
    <source>
        <dbReference type="EMBL" id="SEL92929.1"/>
    </source>
</evidence>